<dbReference type="InterPro" id="IPR048527">
    <property type="entry name" value="Sde182_C"/>
</dbReference>
<evidence type="ECO:0008006" key="5">
    <source>
        <dbReference type="Google" id="ProtNLM"/>
    </source>
</evidence>
<feature type="domain" description="Cellulose-binding Sde182 C-terminal" evidence="2">
    <location>
        <begin position="366"/>
        <end position="452"/>
    </location>
</feature>
<dbReference type="InterPro" id="IPR036452">
    <property type="entry name" value="Ribo_hydro-like"/>
</dbReference>
<keyword evidence="4" id="KW-1185">Reference proteome</keyword>
<evidence type="ECO:0000259" key="1">
    <source>
        <dbReference type="Pfam" id="PF07632"/>
    </source>
</evidence>
<proteinExistence type="predicted"/>
<organism evidence="3 4">
    <name type="scientific">Verticillium longisporum</name>
    <name type="common">Verticillium dahliae var. longisporum</name>
    <dbReference type="NCBI Taxonomy" id="100787"/>
    <lineage>
        <taxon>Eukaryota</taxon>
        <taxon>Fungi</taxon>
        <taxon>Dikarya</taxon>
        <taxon>Ascomycota</taxon>
        <taxon>Pezizomycotina</taxon>
        <taxon>Sordariomycetes</taxon>
        <taxon>Hypocreomycetidae</taxon>
        <taxon>Glomerellales</taxon>
        <taxon>Plectosphaerellaceae</taxon>
        <taxon>Verticillium</taxon>
    </lineage>
</organism>
<evidence type="ECO:0000259" key="2">
    <source>
        <dbReference type="Pfam" id="PF21027"/>
    </source>
</evidence>
<name>A0A0G4KKY7_VERLO</name>
<dbReference type="Proteomes" id="UP000044602">
    <property type="component" value="Unassembled WGS sequence"/>
</dbReference>
<dbReference type="EMBL" id="CVQH01002113">
    <property type="protein sequence ID" value="CRK08952.1"/>
    <property type="molecule type" value="Genomic_DNA"/>
</dbReference>
<sequence>MAALDRTIPFTTKPRVFILTDITNEPDDAESFCRYLTYANQFRTEGVVACTSTWLRDRVAPENLYQIIDGYAQVVDNLNAHVHPSHPYPSADYFRGIVKSGPPVYGMAAVGDDVPLSEGGKLLLESITSPSEAPLWILVWGGTNVLAQVLHHIRDRPHAASLRSKLRVYSISDQDDSGAWIRQQWPEILYICSVHGWNQYANATWIGISAPCDQTGPDTSRLTPEWLKKNIQIGPLGACYPNFEFIIEGDTPTFLYLIQNGLGVPEEPSFGSWGGRYLPTNVSEHGISKGHHADVSDMVIGQDGNVYVSNKATIWRWRAAFQDDFAARMQWSLSPDFTKANHHPVISIDGDIGLEPLRLEVAAGSTVTLDASSSYDPDEDTLTFKWFQYREPSAKQTYHTAEVSELEIKPVNEQGSKVEVTIAPREKSCVLFREKKQIERGLLLHLILEVTDILHHIRDRPHAASLRSKLRVYSISDQDDSGAWIRQQWPEILYICSVHGWNQYVNATWTGISALCDQTGPDTSRITAEWLKKNIQIGPLGACYPDFEYIIEGDTPTLLYLIQNGLGVPEEPYFGSWGGRYLPTNVSEHGIAKGHYADVSDKVIGQDGNVYVSNKATIWRWRAAFQDDFAARMQWSLSPDFTKANHHPIISIDGDIGLEPLRLDVAAGSTITLDASSSYDPDGDTLTFKWFQYLEPSTTQTYHTVEVSELEIKTVNEQRSKVEVTIASREKSCVLFREKKQIERGLLLHLILEVTDSGTPALTSYRRVLLQPFDKDWKSI</sequence>
<reference evidence="3 4" key="1">
    <citation type="submission" date="2015-05" db="EMBL/GenBank/DDBJ databases">
        <authorList>
            <person name="Wang D.B."/>
            <person name="Wang M."/>
        </authorList>
    </citation>
    <scope>NUCLEOTIDE SEQUENCE [LARGE SCALE GENOMIC DNA]</scope>
    <source>
        <strain evidence="3">VL1</strain>
    </source>
</reference>
<dbReference type="GO" id="GO:0016799">
    <property type="term" value="F:hydrolase activity, hydrolyzing N-glycosyl compounds"/>
    <property type="evidence" value="ECO:0007669"/>
    <property type="project" value="InterPro"/>
</dbReference>
<dbReference type="InterPro" id="IPR011483">
    <property type="entry name" value="Sde182_NH-like"/>
</dbReference>
<dbReference type="AlphaFoldDB" id="A0A0G4KKY7"/>
<dbReference type="Pfam" id="PF21027">
    <property type="entry name" value="Sde0182_C"/>
    <property type="match status" value="2"/>
</dbReference>
<dbReference type="Gene3D" id="2.60.40.10">
    <property type="entry name" value="Immunoglobulins"/>
    <property type="match status" value="2"/>
</dbReference>
<gene>
    <name evidence="3" type="ORF">BN1708_009849</name>
</gene>
<dbReference type="STRING" id="100787.A0A0G4KKY7"/>
<feature type="domain" description="Cellulose-binding Sde182 nucleoside hydrolase-like" evidence="1">
    <location>
        <begin position="15"/>
        <end position="277"/>
    </location>
</feature>
<dbReference type="InterPro" id="IPR013783">
    <property type="entry name" value="Ig-like_fold"/>
</dbReference>
<protein>
    <recommendedName>
        <fullName evidence="5">Cellulose-binding protein</fullName>
    </recommendedName>
</protein>
<accession>A0A0G4KKY7</accession>
<feature type="non-terminal residue" evidence="3">
    <location>
        <position position="780"/>
    </location>
</feature>
<dbReference type="Pfam" id="PF07632">
    <property type="entry name" value="Sde182_NH-like"/>
    <property type="match status" value="2"/>
</dbReference>
<feature type="domain" description="Cellulose-binding Sde182 C-terminal" evidence="2">
    <location>
        <begin position="670"/>
        <end position="771"/>
    </location>
</feature>
<dbReference type="Gene3D" id="3.90.245.10">
    <property type="entry name" value="Ribonucleoside hydrolase-like"/>
    <property type="match status" value="2"/>
</dbReference>
<evidence type="ECO:0000313" key="4">
    <source>
        <dbReference type="Proteomes" id="UP000044602"/>
    </source>
</evidence>
<feature type="domain" description="Cellulose-binding Sde182 nucleoside hydrolase-like" evidence="1">
    <location>
        <begin position="455"/>
        <end position="581"/>
    </location>
</feature>
<evidence type="ECO:0000313" key="3">
    <source>
        <dbReference type="EMBL" id="CRK08952.1"/>
    </source>
</evidence>